<evidence type="ECO:0000313" key="4">
    <source>
        <dbReference type="Proteomes" id="UP001217838"/>
    </source>
</evidence>
<dbReference type="EMBL" id="JAQNDN010000027">
    <property type="protein sequence ID" value="MDC0675409.1"/>
    <property type="molecule type" value="Genomic_DNA"/>
</dbReference>
<evidence type="ECO:0000256" key="2">
    <source>
        <dbReference type="SAM" id="SignalP"/>
    </source>
</evidence>
<feature type="chain" id="PRO_5045603982" evidence="2">
    <location>
        <begin position="19"/>
        <end position="552"/>
    </location>
</feature>
<proteinExistence type="predicted"/>
<evidence type="ECO:0000256" key="1">
    <source>
        <dbReference type="SAM" id="MobiDB-lite"/>
    </source>
</evidence>
<dbReference type="PANTHER" id="PTHR35580">
    <property type="entry name" value="CELL SURFACE GLYCOPROTEIN (S-LAYER PROTEIN)-LIKE PROTEIN"/>
    <property type="match status" value="1"/>
</dbReference>
<feature type="signal peptide" evidence="2">
    <location>
        <begin position="1"/>
        <end position="18"/>
    </location>
</feature>
<protein>
    <submittedName>
        <fullName evidence="3">Uncharacterized protein</fullName>
    </submittedName>
</protein>
<feature type="compositionally biased region" description="Low complexity" evidence="1">
    <location>
        <begin position="32"/>
        <end position="106"/>
    </location>
</feature>
<sequence>MMSPLRPYAICFSVLALAGCSDGVVVGEDATHSGTGSSTTSGDPPATTGNPSTTTTTADSPTGGLSSSSSGTTTGPEPTSTTTLDVLTTDATSTSTGDPGTSTTTGEPVDPLVVFDCADGVAWVRPLMGGVGVSNVSIVLDLVADADGNTIAVGGFNLPLNLGDGPIAPEGITDGFIAKYGPTGEHLWSRVYGGSGLRTLLSVDLDPDGNILVAGYFQETLDLGGGPLSAVNGFDGFVAKLSPEGDHLWSKSFGNTDADHGLSIASDSAGNVVLLAHAMGAVDFGAGPQGKGIVHHVVKFDPDGTLLWQRALGNDNPEHLARALAIDAHDDIVVVGEFATTVDFGGGPEEPMGTSKIYVAKFGPAGELKWFRKSVGEVAPLGGVPQVIGLGLDALGNIHMAGWFWGQIDFGGGLLPWTGEFDTWIATLHAEGGHLWTRGHGGGSPFWQVPFSVAANEVGDMVVSGIFEGHFTLGGDLFASEDGPVYIGRFGLDGSHGLSRAFRVVSANAVDIDDDGGIWFSGLFNKPFEIAGVTFEPTTPGQHDGYLIRLCP</sequence>
<accession>A0ABT5BMN2</accession>
<organism evidence="3 4">
    <name type="scientific">Nannocystis radixulma</name>
    <dbReference type="NCBI Taxonomy" id="2995305"/>
    <lineage>
        <taxon>Bacteria</taxon>
        <taxon>Pseudomonadati</taxon>
        <taxon>Myxococcota</taxon>
        <taxon>Polyangia</taxon>
        <taxon>Nannocystales</taxon>
        <taxon>Nannocystaceae</taxon>
        <taxon>Nannocystis</taxon>
    </lineage>
</organism>
<gene>
    <name evidence="3" type="ORF">POL58_47135</name>
</gene>
<dbReference type="PROSITE" id="PS51257">
    <property type="entry name" value="PROKAR_LIPOPROTEIN"/>
    <property type="match status" value="1"/>
</dbReference>
<dbReference type="RefSeq" id="WP_272010460.1">
    <property type="nucleotide sequence ID" value="NZ_JAQNDN010000027.1"/>
</dbReference>
<dbReference type="SUPFAM" id="SSF101898">
    <property type="entry name" value="NHL repeat"/>
    <property type="match status" value="1"/>
</dbReference>
<feature type="region of interest" description="Disordered" evidence="1">
    <location>
        <begin position="31"/>
        <end position="111"/>
    </location>
</feature>
<dbReference type="PANTHER" id="PTHR35580:SF1">
    <property type="entry name" value="PHYTASE-LIKE DOMAIN-CONTAINING PROTEIN"/>
    <property type="match status" value="1"/>
</dbReference>
<evidence type="ECO:0000313" key="3">
    <source>
        <dbReference type="EMBL" id="MDC0675409.1"/>
    </source>
</evidence>
<reference evidence="3 4" key="1">
    <citation type="submission" date="2022-11" db="EMBL/GenBank/DDBJ databases">
        <title>Minimal conservation of predation-associated metabolite biosynthetic gene clusters underscores biosynthetic potential of Myxococcota including descriptions for ten novel species: Archangium lansinium sp. nov., Myxococcus landrumus sp. nov., Nannocystis bai.</title>
        <authorList>
            <person name="Ahearne A."/>
            <person name="Stevens C."/>
            <person name="Dowd S."/>
        </authorList>
    </citation>
    <scope>NUCLEOTIDE SEQUENCE [LARGE SCALE GENOMIC DNA]</scope>
    <source>
        <strain evidence="3 4">NCELM</strain>
    </source>
</reference>
<keyword evidence="4" id="KW-1185">Reference proteome</keyword>
<keyword evidence="2" id="KW-0732">Signal</keyword>
<dbReference type="Proteomes" id="UP001217838">
    <property type="component" value="Unassembled WGS sequence"/>
</dbReference>
<comment type="caution">
    <text evidence="3">The sequence shown here is derived from an EMBL/GenBank/DDBJ whole genome shotgun (WGS) entry which is preliminary data.</text>
</comment>
<dbReference type="Gene3D" id="2.80.10.50">
    <property type="match status" value="1"/>
</dbReference>
<dbReference type="InterPro" id="IPR052918">
    <property type="entry name" value="Motility_Chemotaxis_Reg"/>
</dbReference>
<name>A0ABT5BMN2_9BACT</name>